<evidence type="ECO:0000256" key="1">
    <source>
        <dbReference type="ARBA" id="ARBA00000085"/>
    </source>
</evidence>
<evidence type="ECO:0000256" key="7">
    <source>
        <dbReference type="ARBA" id="ARBA00022840"/>
    </source>
</evidence>
<sequence length="644" mass="67871">MVSAILAVIWALVALGCWRTRRTEPARIATLVAASQAAATAWPEVVPVAMASWLVGGLALPTGLLGTWVRRIFAAVGLAGGVAWSVSLLLSGGSVNVGWALASAAVIGLVTLIAVAWRCSRATVERRRALQWVAAAAVAMAAADAVMGALHLLFGAPVELLTWLVAALILLPLGVLLGELPRTARYAEWALIEAIVAAGLAFLVIGVYLVVVLGLGRMPVGGERDILAASVVAALVSAVLALPARVRLSTFGRSLLRRTEAPPEEALASFGARMTRAIPFDELLLQLAESLHATLGPAGAEVWVGGDGTLSRTVSVPDRPADRMQLTDRERVVLGRTRIAGSSWLTVWLPALLTTQPVNAPIRVAPVAHLGELLGLLVVRRPAGAELYDEDEDRVLVELARQVGLALHNMRLDTALQASLEELRQRNEELQASRLRIVTAADNSRREIERNLHDGAQQHLVALSVKLGLAGQLLDEDRAAVLELLEELRTDVQATIATLRELAHGIYPPLLRNHGLEQALRAVTRRAALPCAVTVELPGRYPEEVEAAVYFCCLEAIQNAGKHAGPEASITVQITADASTLRFAVGDNGHGFETAGTLSGAGFVNMADRLGAIGGQLSVESTVGSGTCVRGEIPAVSVAPAVSA</sequence>
<dbReference type="InterPro" id="IPR003594">
    <property type="entry name" value="HATPase_dom"/>
</dbReference>
<keyword evidence="10" id="KW-1133">Transmembrane helix</keyword>
<keyword evidence="7" id="KW-0067">ATP-binding</keyword>
<feature type="transmembrane region" description="Helical" evidence="10">
    <location>
        <begin position="129"/>
        <end position="154"/>
    </location>
</feature>
<dbReference type="EMBL" id="JBHRZH010000036">
    <property type="protein sequence ID" value="MFC3764908.1"/>
    <property type="molecule type" value="Genomic_DNA"/>
</dbReference>
<feature type="domain" description="Signal transduction histidine kinase subgroup 3 dimerisation and phosphoacceptor" evidence="12">
    <location>
        <begin position="445"/>
        <end position="509"/>
    </location>
</feature>
<keyword evidence="9" id="KW-0175">Coiled coil</keyword>
<feature type="transmembrane region" description="Helical" evidence="10">
    <location>
        <begin position="72"/>
        <end position="91"/>
    </location>
</feature>
<dbReference type="InterPro" id="IPR050482">
    <property type="entry name" value="Sensor_HK_TwoCompSys"/>
</dbReference>
<reference evidence="14" key="1">
    <citation type="journal article" date="2019" name="Int. J. Syst. Evol. Microbiol.">
        <title>The Global Catalogue of Microorganisms (GCM) 10K type strain sequencing project: providing services to taxonomists for standard genome sequencing and annotation.</title>
        <authorList>
            <consortium name="The Broad Institute Genomics Platform"/>
            <consortium name="The Broad Institute Genome Sequencing Center for Infectious Disease"/>
            <person name="Wu L."/>
            <person name="Ma J."/>
        </authorList>
    </citation>
    <scope>NUCLEOTIDE SEQUENCE [LARGE SCALE GENOMIC DNA]</scope>
    <source>
        <strain evidence="14">CGMCC 4.7241</strain>
    </source>
</reference>
<proteinExistence type="predicted"/>
<evidence type="ECO:0000313" key="13">
    <source>
        <dbReference type="EMBL" id="MFC3764908.1"/>
    </source>
</evidence>
<comment type="catalytic activity">
    <reaction evidence="1">
        <text>ATP + protein L-histidine = ADP + protein N-phospho-L-histidine.</text>
        <dbReference type="EC" id="2.7.13.3"/>
    </reaction>
</comment>
<evidence type="ECO:0000256" key="8">
    <source>
        <dbReference type="ARBA" id="ARBA00023012"/>
    </source>
</evidence>
<protein>
    <recommendedName>
        <fullName evidence="2">histidine kinase</fullName>
        <ecNumber evidence="2">2.7.13.3</ecNumber>
    </recommendedName>
</protein>
<name>A0ABV7YIC4_9ACTN</name>
<dbReference type="Proteomes" id="UP001595699">
    <property type="component" value="Unassembled WGS sequence"/>
</dbReference>
<dbReference type="InterPro" id="IPR036890">
    <property type="entry name" value="HATPase_C_sf"/>
</dbReference>
<dbReference type="SUPFAM" id="SSF55874">
    <property type="entry name" value="ATPase domain of HSP90 chaperone/DNA topoisomerase II/histidine kinase"/>
    <property type="match status" value="1"/>
</dbReference>
<keyword evidence="10" id="KW-0812">Transmembrane</keyword>
<evidence type="ECO:0000259" key="11">
    <source>
        <dbReference type="Pfam" id="PF02518"/>
    </source>
</evidence>
<feature type="transmembrane region" description="Helical" evidence="10">
    <location>
        <begin position="190"/>
        <end position="214"/>
    </location>
</feature>
<dbReference type="Gene3D" id="3.30.450.40">
    <property type="match status" value="1"/>
</dbReference>
<keyword evidence="3" id="KW-0597">Phosphoprotein</keyword>
<evidence type="ECO:0000256" key="10">
    <source>
        <dbReference type="SAM" id="Phobius"/>
    </source>
</evidence>
<dbReference type="Gene3D" id="1.20.5.1930">
    <property type="match status" value="1"/>
</dbReference>
<keyword evidence="5" id="KW-0547">Nucleotide-binding</keyword>
<comment type="caution">
    <text evidence="13">The sequence shown here is derived from an EMBL/GenBank/DDBJ whole genome shotgun (WGS) entry which is preliminary data.</text>
</comment>
<feature type="transmembrane region" description="Helical" evidence="10">
    <location>
        <begin position="226"/>
        <end position="248"/>
    </location>
</feature>
<dbReference type="Gene3D" id="3.30.565.10">
    <property type="entry name" value="Histidine kinase-like ATPase, C-terminal domain"/>
    <property type="match status" value="1"/>
</dbReference>
<dbReference type="PANTHER" id="PTHR24421">
    <property type="entry name" value="NITRATE/NITRITE SENSOR PROTEIN NARX-RELATED"/>
    <property type="match status" value="1"/>
</dbReference>
<dbReference type="EC" id="2.7.13.3" evidence="2"/>
<dbReference type="PANTHER" id="PTHR24421:SF10">
    <property type="entry name" value="NITRATE_NITRITE SENSOR PROTEIN NARQ"/>
    <property type="match status" value="1"/>
</dbReference>
<keyword evidence="4" id="KW-0808">Transferase</keyword>
<feature type="coiled-coil region" evidence="9">
    <location>
        <begin position="413"/>
        <end position="440"/>
    </location>
</feature>
<gene>
    <name evidence="13" type="ORF">ACFOUW_29000</name>
</gene>
<feature type="transmembrane region" description="Helical" evidence="10">
    <location>
        <begin position="97"/>
        <end position="117"/>
    </location>
</feature>
<dbReference type="RefSeq" id="WP_307782748.1">
    <property type="nucleotide sequence ID" value="NZ_JAFBCM010000001.1"/>
</dbReference>
<feature type="domain" description="Histidine kinase/HSP90-like ATPase" evidence="11">
    <location>
        <begin position="547"/>
        <end position="635"/>
    </location>
</feature>
<evidence type="ECO:0000256" key="6">
    <source>
        <dbReference type="ARBA" id="ARBA00022777"/>
    </source>
</evidence>
<dbReference type="CDD" id="cd16917">
    <property type="entry name" value="HATPase_UhpB-NarQ-NarX-like"/>
    <property type="match status" value="1"/>
</dbReference>
<dbReference type="InterPro" id="IPR029016">
    <property type="entry name" value="GAF-like_dom_sf"/>
</dbReference>
<feature type="transmembrane region" description="Helical" evidence="10">
    <location>
        <begin position="46"/>
        <end position="65"/>
    </location>
</feature>
<dbReference type="SUPFAM" id="SSF55781">
    <property type="entry name" value="GAF domain-like"/>
    <property type="match status" value="1"/>
</dbReference>
<evidence type="ECO:0000256" key="3">
    <source>
        <dbReference type="ARBA" id="ARBA00022553"/>
    </source>
</evidence>
<dbReference type="Pfam" id="PF02518">
    <property type="entry name" value="HATPase_c"/>
    <property type="match status" value="1"/>
</dbReference>
<accession>A0ABV7YIC4</accession>
<keyword evidence="14" id="KW-1185">Reference proteome</keyword>
<dbReference type="InterPro" id="IPR011712">
    <property type="entry name" value="Sig_transdc_His_kin_sub3_dim/P"/>
</dbReference>
<evidence type="ECO:0000313" key="14">
    <source>
        <dbReference type="Proteomes" id="UP001595699"/>
    </source>
</evidence>
<keyword evidence="8" id="KW-0902">Two-component regulatory system</keyword>
<evidence type="ECO:0000256" key="4">
    <source>
        <dbReference type="ARBA" id="ARBA00022679"/>
    </source>
</evidence>
<feature type="transmembrane region" description="Helical" evidence="10">
    <location>
        <begin position="160"/>
        <end position="178"/>
    </location>
</feature>
<evidence type="ECO:0000256" key="5">
    <source>
        <dbReference type="ARBA" id="ARBA00022741"/>
    </source>
</evidence>
<dbReference type="GO" id="GO:0016301">
    <property type="term" value="F:kinase activity"/>
    <property type="evidence" value="ECO:0007669"/>
    <property type="project" value="UniProtKB-KW"/>
</dbReference>
<evidence type="ECO:0000256" key="9">
    <source>
        <dbReference type="SAM" id="Coils"/>
    </source>
</evidence>
<keyword evidence="10" id="KW-0472">Membrane</keyword>
<evidence type="ECO:0000259" key="12">
    <source>
        <dbReference type="Pfam" id="PF07730"/>
    </source>
</evidence>
<keyword evidence="6 13" id="KW-0418">Kinase</keyword>
<organism evidence="13 14">
    <name type="scientific">Tenggerimyces flavus</name>
    <dbReference type="NCBI Taxonomy" id="1708749"/>
    <lineage>
        <taxon>Bacteria</taxon>
        <taxon>Bacillati</taxon>
        <taxon>Actinomycetota</taxon>
        <taxon>Actinomycetes</taxon>
        <taxon>Propionibacteriales</taxon>
        <taxon>Nocardioidaceae</taxon>
        <taxon>Tenggerimyces</taxon>
    </lineage>
</organism>
<dbReference type="Pfam" id="PF07730">
    <property type="entry name" value="HisKA_3"/>
    <property type="match status" value="1"/>
</dbReference>
<evidence type="ECO:0000256" key="2">
    <source>
        <dbReference type="ARBA" id="ARBA00012438"/>
    </source>
</evidence>